<feature type="compositionally biased region" description="Low complexity" evidence="1">
    <location>
        <begin position="451"/>
        <end position="492"/>
    </location>
</feature>
<feature type="compositionally biased region" description="Basic and acidic residues" evidence="1">
    <location>
        <begin position="30"/>
        <end position="39"/>
    </location>
</feature>
<feature type="compositionally biased region" description="Low complexity" evidence="1">
    <location>
        <begin position="128"/>
        <end position="143"/>
    </location>
</feature>
<feature type="compositionally biased region" description="Low complexity" evidence="1">
    <location>
        <begin position="298"/>
        <end position="325"/>
    </location>
</feature>
<feature type="region of interest" description="Disordered" evidence="1">
    <location>
        <begin position="1"/>
        <end position="513"/>
    </location>
</feature>
<feature type="compositionally biased region" description="Low complexity" evidence="1">
    <location>
        <begin position="66"/>
        <end position="81"/>
    </location>
</feature>
<comment type="caution">
    <text evidence="2">The sequence shown here is derived from an EMBL/GenBank/DDBJ whole genome shotgun (WGS) entry which is preliminary data.</text>
</comment>
<name>A0A8S8ZVG3_SORMA</name>
<organism evidence="2 3">
    <name type="scientific">Sordaria macrospora</name>
    <dbReference type="NCBI Taxonomy" id="5147"/>
    <lineage>
        <taxon>Eukaryota</taxon>
        <taxon>Fungi</taxon>
        <taxon>Dikarya</taxon>
        <taxon>Ascomycota</taxon>
        <taxon>Pezizomycotina</taxon>
        <taxon>Sordariomycetes</taxon>
        <taxon>Sordariomycetidae</taxon>
        <taxon>Sordariales</taxon>
        <taxon>Sordariaceae</taxon>
        <taxon>Sordaria</taxon>
    </lineage>
</organism>
<dbReference type="Proteomes" id="UP000433876">
    <property type="component" value="Unassembled WGS sequence"/>
</dbReference>
<evidence type="ECO:0000313" key="3">
    <source>
        <dbReference type="Proteomes" id="UP000433876"/>
    </source>
</evidence>
<feature type="compositionally biased region" description="Polar residues" evidence="1">
    <location>
        <begin position="99"/>
        <end position="117"/>
    </location>
</feature>
<feature type="compositionally biased region" description="Low complexity" evidence="1">
    <location>
        <begin position="268"/>
        <end position="280"/>
    </location>
</feature>
<sequence length="579" mass="61289">MSYSAYNGISPYGSAYRQESQPQEQQQSEQQRRQSEPKAYRPYQPYRPPTQQPTPSDNYEDDSRRSSVASQSPLASSLAKLDLGDTSMAPAPLRLQRKPVSSQPSTPLKTLQSTQTDQDYKPYPPPSSQHRSSVSSTVGRRTSYGFVVELEGSPPPSRRESNAVQPPSNAPLPKPPKKLETPDSEGLIPIESEALPSVPGAWPTSIEEQPANGSQPLYAQAQYKKPFSPQHEVTQSTPSPPPHPVQYPSAYQQQGCTPPPISQPTYTSAPAQPSYQSFSPPQSPPLPSSAGTPAPFTPQYHQYQQPSYSPAPSPVYSQAPTSPVGPASPPPPYQQQTYGSPPQSPPPPPQSTRPTSQYFSGYQSPPKPTLNTSNLPTPPSQQGPFSPTSPQSPTPGGHRHSVSYFPAAYPPRPSPPTQHPASPTVTSPSSTFPSTPSLNIGAYPPSPSPATPGTQQPQPQPQPTITYTAAPSQPTYYSPTPSFSSSNSTSGTGRPGGALYNFPSPPPPPLNSKLSINGLKRTAAGLGGAIKNVASVVEVAGREAVKAGRAAATSGSKESGSGKAGRRVSGMGFYGGMRG</sequence>
<dbReference type="EMBL" id="NMPR01000036">
    <property type="protein sequence ID" value="KAA8633478.1"/>
    <property type="molecule type" value="Genomic_DNA"/>
</dbReference>
<feature type="compositionally biased region" description="Low complexity" evidence="1">
    <location>
        <begin position="17"/>
        <end position="29"/>
    </location>
</feature>
<feature type="compositionally biased region" description="Low complexity" evidence="1">
    <location>
        <begin position="382"/>
        <end position="396"/>
    </location>
</feature>
<reference evidence="2 3" key="1">
    <citation type="submission" date="2017-07" db="EMBL/GenBank/DDBJ databases">
        <title>Genome sequence of the Sordaria macrospora wild type strain R19027.</title>
        <authorList>
            <person name="Nowrousian M."/>
            <person name="Teichert I."/>
            <person name="Kueck U."/>
        </authorList>
    </citation>
    <scope>NUCLEOTIDE SEQUENCE [LARGE SCALE GENOMIC DNA]</scope>
    <source>
        <strain evidence="2 3">R19027</strain>
        <tissue evidence="2">Mycelium</tissue>
    </source>
</reference>
<evidence type="ECO:0000313" key="2">
    <source>
        <dbReference type="EMBL" id="KAA8633478.1"/>
    </source>
</evidence>
<feature type="compositionally biased region" description="Pro residues" evidence="1">
    <location>
        <begin position="408"/>
        <end position="418"/>
    </location>
</feature>
<gene>
    <name evidence="2" type="ORF">SMACR_05053</name>
</gene>
<feature type="region of interest" description="Disordered" evidence="1">
    <location>
        <begin position="547"/>
        <end position="579"/>
    </location>
</feature>
<dbReference type="VEuPathDB" id="FungiDB:SMAC_05053"/>
<evidence type="ECO:0000256" key="1">
    <source>
        <dbReference type="SAM" id="MobiDB-lite"/>
    </source>
</evidence>
<protein>
    <submittedName>
        <fullName evidence="2">Uncharacterized protein</fullName>
    </submittedName>
</protein>
<accession>A0A8S8ZVG3</accession>
<proteinExistence type="predicted"/>
<feature type="compositionally biased region" description="Low complexity" evidence="1">
    <location>
        <begin position="550"/>
        <end position="561"/>
    </location>
</feature>
<feature type="compositionally biased region" description="Low complexity" evidence="1">
    <location>
        <begin position="422"/>
        <end position="443"/>
    </location>
</feature>
<dbReference type="AlphaFoldDB" id="A0A8S8ZVG3"/>
<feature type="compositionally biased region" description="Pro residues" evidence="1">
    <location>
        <begin position="342"/>
        <end position="351"/>
    </location>
</feature>